<proteinExistence type="predicted"/>
<feature type="compositionally biased region" description="Pro residues" evidence="1">
    <location>
        <begin position="406"/>
        <end position="417"/>
    </location>
</feature>
<dbReference type="Pfam" id="PF02470">
    <property type="entry name" value="MlaD"/>
    <property type="match status" value="1"/>
</dbReference>
<dbReference type="KEGG" id="mdu:MDUV_32390"/>
<reference evidence="4 5" key="1">
    <citation type="journal article" date="2019" name="Emerg. Microbes Infect.">
        <title>Comprehensive subspecies identification of 175 nontuberculous mycobacteria species based on 7547 genomic profiles.</title>
        <authorList>
            <person name="Matsumoto Y."/>
            <person name="Kinjo T."/>
            <person name="Motooka D."/>
            <person name="Nabeya D."/>
            <person name="Jung N."/>
            <person name="Uechi K."/>
            <person name="Horii T."/>
            <person name="Iida T."/>
            <person name="Fujita J."/>
            <person name="Nakamura S."/>
        </authorList>
    </citation>
    <scope>NUCLEOTIDE SEQUENCE [LARGE SCALE GENOMIC DNA]</scope>
    <source>
        <strain evidence="4 5">JCM 6396</strain>
    </source>
</reference>
<feature type="region of interest" description="Disordered" evidence="1">
    <location>
        <begin position="384"/>
        <end position="452"/>
    </location>
</feature>
<dbReference type="EMBL" id="AP022563">
    <property type="protein sequence ID" value="BBX18379.1"/>
    <property type="molecule type" value="Genomic_DNA"/>
</dbReference>
<dbReference type="PANTHER" id="PTHR33371">
    <property type="entry name" value="INTERMEMBRANE PHOSPHOLIPID TRANSPORT SYSTEM BINDING PROTEIN MLAD-RELATED"/>
    <property type="match status" value="1"/>
</dbReference>
<dbReference type="InterPro" id="IPR003399">
    <property type="entry name" value="Mce/MlaD"/>
</dbReference>
<evidence type="ECO:0000259" key="2">
    <source>
        <dbReference type="Pfam" id="PF02470"/>
    </source>
</evidence>
<name>A0A7I7K4J6_9MYCO</name>
<dbReference type="GO" id="GO:0005576">
    <property type="term" value="C:extracellular region"/>
    <property type="evidence" value="ECO:0007669"/>
    <property type="project" value="TreeGrafter"/>
</dbReference>
<dbReference type="NCBIfam" id="TIGR00996">
    <property type="entry name" value="Mtu_fam_mce"/>
    <property type="match status" value="1"/>
</dbReference>
<evidence type="ECO:0000259" key="3">
    <source>
        <dbReference type="Pfam" id="PF11887"/>
    </source>
</evidence>
<gene>
    <name evidence="4" type="ORF">MDUV_32390</name>
</gene>
<evidence type="ECO:0000313" key="5">
    <source>
        <dbReference type="Proteomes" id="UP000467006"/>
    </source>
</evidence>
<protein>
    <submittedName>
        <fullName evidence="4">Mammalian cell entry protein</fullName>
    </submittedName>
</protein>
<organism evidence="4 5">
    <name type="scientific">Mycolicibacterium duvalii</name>
    <dbReference type="NCBI Taxonomy" id="39688"/>
    <lineage>
        <taxon>Bacteria</taxon>
        <taxon>Bacillati</taxon>
        <taxon>Actinomycetota</taxon>
        <taxon>Actinomycetes</taxon>
        <taxon>Mycobacteriales</taxon>
        <taxon>Mycobacteriaceae</taxon>
        <taxon>Mycolicibacterium</taxon>
    </lineage>
</organism>
<dbReference type="PANTHER" id="PTHR33371:SF4">
    <property type="entry name" value="INTERMEMBRANE PHOSPHOLIPID TRANSPORT SYSTEM BINDING PROTEIN MLAD"/>
    <property type="match status" value="1"/>
</dbReference>
<feature type="domain" description="Mce/MlaD" evidence="2">
    <location>
        <begin position="28"/>
        <end position="101"/>
    </location>
</feature>
<evidence type="ECO:0000313" key="4">
    <source>
        <dbReference type="EMBL" id="BBX18379.1"/>
    </source>
</evidence>
<dbReference type="InterPro" id="IPR005693">
    <property type="entry name" value="Mce"/>
</dbReference>
<sequence length="452" mass="47141">MAGAAAAFVVLIVASSAFLVRQTLLAPSTIFAYFSSATAIYPGDDVRVLGVKVGTITSIESGGTQAKIAMQIDRDVPIPVGAQAIIVAPNLVAARFVQLAPAYDAQGPTMPDGGVIPLERTAVPVEWDEVKEQLARLTEDLGPTSPDDQTSVSRFINSAADAMDGNGAKLRETLAQLSAAGRIFAEGSGDLADIVTNLQRFVSALRDSNIQIVQFQDRFASLTAVVNDSRSDLDSALTTLSSAIDDAKRFIAGSRTQTSEQIERLADLTAVLVEQRTSVENILHGAPSAIANTYNMYNPDTGTFVGSFVFQNFSNPVQFLCSGIGAVENATAPETARLCAEYLGPALRLANFNYLPIPFNPLLSAVAQPQNLVYSDPRLAPGGARVPAGPAETPPAVSAYTGSGDVPPPPGYGPPPALATVDSLILPNSVPHGAAEAPLPHTTPAGPEVPNP</sequence>
<evidence type="ECO:0000256" key="1">
    <source>
        <dbReference type="SAM" id="MobiDB-lite"/>
    </source>
</evidence>
<dbReference type="AlphaFoldDB" id="A0A7I7K4J6"/>
<feature type="domain" description="Mammalian cell entry C-terminal" evidence="3">
    <location>
        <begin position="109"/>
        <end position="296"/>
    </location>
</feature>
<accession>A0A7I7K4J6</accession>
<dbReference type="InterPro" id="IPR052336">
    <property type="entry name" value="MlaD_Phospholipid_Transporter"/>
</dbReference>
<dbReference type="Pfam" id="PF11887">
    <property type="entry name" value="Mce4_CUP1"/>
    <property type="match status" value="1"/>
</dbReference>
<dbReference type="InterPro" id="IPR024516">
    <property type="entry name" value="Mce_C"/>
</dbReference>
<dbReference type="Proteomes" id="UP000467006">
    <property type="component" value="Chromosome"/>
</dbReference>
<keyword evidence="5" id="KW-1185">Reference proteome</keyword>